<evidence type="ECO:0000256" key="1">
    <source>
        <dbReference type="SAM" id="MobiDB-lite"/>
    </source>
</evidence>
<evidence type="ECO:0000313" key="2">
    <source>
        <dbReference type="Proteomes" id="UP000887572"/>
    </source>
</evidence>
<protein>
    <submittedName>
        <fullName evidence="3">Uncharacterized protein</fullName>
    </submittedName>
</protein>
<feature type="compositionally biased region" description="Basic and acidic residues" evidence="1">
    <location>
        <begin position="74"/>
        <end position="84"/>
    </location>
</feature>
<feature type="compositionally biased region" description="Basic residues" evidence="1">
    <location>
        <begin position="29"/>
        <end position="38"/>
    </location>
</feature>
<evidence type="ECO:0000313" key="3">
    <source>
        <dbReference type="WBParaSite" id="Gr19_v10_g15669.t1"/>
    </source>
</evidence>
<feature type="region of interest" description="Disordered" evidence="1">
    <location>
        <begin position="1"/>
        <end position="84"/>
    </location>
</feature>
<dbReference type="WBParaSite" id="Gr19_v10_g15669.t1">
    <property type="protein sequence ID" value="Gr19_v10_g15669.t1"/>
    <property type="gene ID" value="Gr19_v10_g15669"/>
</dbReference>
<accession>A0A914HBU6</accession>
<organism evidence="2 3">
    <name type="scientific">Globodera rostochiensis</name>
    <name type="common">Golden nematode worm</name>
    <name type="synonym">Heterodera rostochiensis</name>
    <dbReference type="NCBI Taxonomy" id="31243"/>
    <lineage>
        <taxon>Eukaryota</taxon>
        <taxon>Metazoa</taxon>
        <taxon>Ecdysozoa</taxon>
        <taxon>Nematoda</taxon>
        <taxon>Chromadorea</taxon>
        <taxon>Rhabditida</taxon>
        <taxon>Tylenchina</taxon>
        <taxon>Tylenchomorpha</taxon>
        <taxon>Tylenchoidea</taxon>
        <taxon>Heteroderidae</taxon>
        <taxon>Heteroderinae</taxon>
        <taxon>Globodera</taxon>
    </lineage>
</organism>
<name>A0A914HBU6_GLORO</name>
<dbReference type="AlphaFoldDB" id="A0A914HBU6"/>
<proteinExistence type="predicted"/>
<reference evidence="3" key="1">
    <citation type="submission" date="2022-11" db="UniProtKB">
        <authorList>
            <consortium name="WormBaseParasite"/>
        </authorList>
    </citation>
    <scope>IDENTIFICATION</scope>
</reference>
<keyword evidence="2" id="KW-1185">Reference proteome</keyword>
<dbReference type="Proteomes" id="UP000887572">
    <property type="component" value="Unplaced"/>
</dbReference>
<sequence length="102" mass="11302">MMVDFRRHPSPSAVGMRAKMMEQQQPAGRGKRERRRHTQQQQQQQQNVGTDGRTDKTMDLEEGADGRGGNGTDGRGRAKSCDGDGHEDVLLLFMLPCSEGCV</sequence>